<dbReference type="KEGG" id="mrr:Moror_6228"/>
<dbReference type="SUPFAM" id="SSF144232">
    <property type="entry name" value="HIT/MYND zinc finger-like"/>
    <property type="match status" value="1"/>
</dbReference>
<dbReference type="PROSITE" id="PS50865">
    <property type="entry name" value="ZF_MYND_2"/>
    <property type="match status" value="1"/>
</dbReference>
<reference evidence="6 7" key="1">
    <citation type="journal article" date="2014" name="BMC Genomics">
        <title>Genome and secretome analysis of the hemibiotrophic fungal pathogen, Moniliophthora roreri, which causes frosty pod rot disease of cacao: mechanisms of the biotrophic and necrotrophic phases.</title>
        <authorList>
            <person name="Meinhardt L.W."/>
            <person name="Costa G.G.L."/>
            <person name="Thomazella D.P.T."/>
            <person name="Teixeira P.J.P.L."/>
            <person name="Carazzolle M.F."/>
            <person name="Schuster S.C."/>
            <person name="Carlson J.E."/>
            <person name="Guiltinan M.J."/>
            <person name="Mieczkowski P."/>
            <person name="Farmer A."/>
            <person name="Ramaraj T."/>
            <person name="Crozier J."/>
            <person name="Davis R.E."/>
            <person name="Shao J."/>
            <person name="Melnick R.L."/>
            <person name="Pereira G.A.G."/>
            <person name="Bailey B.A."/>
        </authorList>
    </citation>
    <scope>NUCLEOTIDE SEQUENCE [LARGE SCALE GENOMIC DNA]</scope>
    <source>
        <strain evidence="6 7">MCA 2997</strain>
    </source>
</reference>
<dbReference type="OrthoDB" id="2996621at2759"/>
<evidence type="ECO:0000259" key="5">
    <source>
        <dbReference type="PROSITE" id="PS50865"/>
    </source>
</evidence>
<evidence type="ECO:0000256" key="2">
    <source>
        <dbReference type="ARBA" id="ARBA00022771"/>
    </source>
</evidence>
<gene>
    <name evidence="6" type="ORF">Moror_6228</name>
</gene>
<protein>
    <submittedName>
        <fullName evidence="6">Set and mynd domain-containing</fullName>
    </submittedName>
</protein>
<organism evidence="6 7">
    <name type="scientific">Moniliophthora roreri (strain MCA 2997)</name>
    <name type="common">Cocoa frosty pod rot fungus</name>
    <name type="synonym">Crinipellis roreri</name>
    <dbReference type="NCBI Taxonomy" id="1381753"/>
    <lineage>
        <taxon>Eukaryota</taxon>
        <taxon>Fungi</taxon>
        <taxon>Dikarya</taxon>
        <taxon>Basidiomycota</taxon>
        <taxon>Agaricomycotina</taxon>
        <taxon>Agaricomycetes</taxon>
        <taxon>Agaricomycetidae</taxon>
        <taxon>Agaricales</taxon>
        <taxon>Marasmiineae</taxon>
        <taxon>Marasmiaceae</taxon>
        <taxon>Moniliophthora</taxon>
    </lineage>
</organism>
<comment type="caution">
    <text evidence="6">The sequence shown here is derived from an EMBL/GenBank/DDBJ whole genome shotgun (WGS) entry which is preliminary data.</text>
</comment>
<keyword evidence="3" id="KW-0862">Zinc</keyword>
<evidence type="ECO:0000256" key="1">
    <source>
        <dbReference type="ARBA" id="ARBA00022723"/>
    </source>
</evidence>
<keyword evidence="1" id="KW-0479">Metal-binding</keyword>
<keyword evidence="7" id="KW-1185">Reference proteome</keyword>
<dbReference type="Proteomes" id="UP000017559">
    <property type="component" value="Unassembled WGS sequence"/>
</dbReference>
<evidence type="ECO:0000256" key="4">
    <source>
        <dbReference type="PROSITE-ProRule" id="PRU00134"/>
    </source>
</evidence>
<evidence type="ECO:0000313" key="6">
    <source>
        <dbReference type="EMBL" id="ESK84427.1"/>
    </source>
</evidence>
<sequence length="652" mass="74408">MQVVDDFIDEGCLLYPTNTQALSTLRRLGRPPSTPDLEHPSRTLRTALLCIGALASNVNLERRRPTIQRPHSANDTAILIRQNWSSVIGGWVKMFLENFLPETKDFSVPSSLEGRDFLDLIFGILPLLLVYPMYTPDEQEAICELKRISRDFSRLLFKAMLFQVDAGHFSWASWCHALGSVLFFRRAKDDLFKVLDDNFTILKRPVPQIFIHHIHRQCNSVRTWNRTMKLESLRVFMLLFQACANGKSGSAFHYFVFNGGPKALTRLLFTLIVREKTLRDVPEDSGDDFLDAYDVVNLTVECLAISIQISPIIVMESLDGGLVFAILKALRFYRFGRNRENTSTSTNDRVSASFAVLLAVMSFQFVYPSVLRRFIKSMRKANASGIDWDDMPEDQTRVVGDRLREQWTQCKRIAVEMHDIYRGLMESRMALYMCGFPKCPHFVGNHSKYSNEDESMDDIPQYLVCSACKWTWYCSRECARRNWKFGGHRVTCPNIIKSYRDRNWGQPSNVDQLFFGELGRRYVQQHGEAIFEAMSEYFEGSDEQDDVSPLPLPGTIVVLDFCHGEFLSAKNFSISDVETIVRDKRVAGLSGYANIIRHQSRVAVESEELVVVSFIASMGMGASVPWVDVRVIDLPDAFYASDSEAESDDTSK</sequence>
<evidence type="ECO:0000256" key="3">
    <source>
        <dbReference type="ARBA" id="ARBA00022833"/>
    </source>
</evidence>
<dbReference type="HOGENOM" id="CLU_028904_0_0_1"/>
<dbReference type="GO" id="GO:0008270">
    <property type="term" value="F:zinc ion binding"/>
    <property type="evidence" value="ECO:0007669"/>
    <property type="project" value="UniProtKB-KW"/>
</dbReference>
<dbReference type="AlphaFoldDB" id="V2WS81"/>
<dbReference type="Pfam" id="PF01753">
    <property type="entry name" value="zf-MYND"/>
    <property type="match status" value="1"/>
</dbReference>
<accession>V2WS81</accession>
<dbReference type="Gene3D" id="6.10.140.2220">
    <property type="match status" value="1"/>
</dbReference>
<keyword evidence="2 4" id="KW-0863">Zinc-finger</keyword>
<dbReference type="InterPro" id="IPR002893">
    <property type="entry name" value="Znf_MYND"/>
</dbReference>
<evidence type="ECO:0000313" key="7">
    <source>
        <dbReference type="Proteomes" id="UP000017559"/>
    </source>
</evidence>
<proteinExistence type="predicted"/>
<dbReference type="EMBL" id="AWSO01001298">
    <property type="protein sequence ID" value="ESK84427.1"/>
    <property type="molecule type" value="Genomic_DNA"/>
</dbReference>
<feature type="domain" description="MYND-type" evidence="5">
    <location>
        <begin position="431"/>
        <end position="492"/>
    </location>
</feature>
<name>V2WS81_MONRO</name>